<dbReference type="Gene3D" id="3.30.420.10">
    <property type="entry name" value="Ribonuclease H-like superfamily/Ribonuclease H"/>
    <property type="match status" value="1"/>
</dbReference>
<reference evidence="1" key="1">
    <citation type="submission" date="2020-08" db="EMBL/GenBank/DDBJ databases">
        <title>Multicomponent nature underlies the extraordinary mechanical properties of spider dragline silk.</title>
        <authorList>
            <person name="Kono N."/>
            <person name="Nakamura H."/>
            <person name="Mori M."/>
            <person name="Yoshida Y."/>
            <person name="Ohtoshi R."/>
            <person name="Malay A.D."/>
            <person name="Moran D.A.P."/>
            <person name="Tomita M."/>
            <person name="Numata K."/>
            <person name="Arakawa K."/>
        </authorList>
    </citation>
    <scope>NUCLEOTIDE SEQUENCE</scope>
</reference>
<dbReference type="OrthoDB" id="6753549at2759"/>
<dbReference type="AlphaFoldDB" id="A0A8X6Y0N0"/>
<comment type="caution">
    <text evidence="1">The sequence shown here is derived from an EMBL/GenBank/DDBJ whole genome shotgun (WGS) entry which is preliminary data.</text>
</comment>
<dbReference type="GO" id="GO:0003676">
    <property type="term" value="F:nucleic acid binding"/>
    <property type="evidence" value="ECO:0007669"/>
    <property type="project" value="InterPro"/>
</dbReference>
<proteinExistence type="predicted"/>
<accession>A0A8X6Y0N0</accession>
<dbReference type="InterPro" id="IPR036397">
    <property type="entry name" value="RNaseH_sf"/>
</dbReference>
<dbReference type="PANTHER" id="PTHR46060">
    <property type="entry name" value="MARINER MOS1 TRANSPOSASE-LIKE PROTEIN"/>
    <property type="match status" value="1"/>
</dbReference>
<evidence type="ECO:0000313" key="1">
    <source>
        <dbReference type="EMBL" id="GFY62784.1"/>
    </source>
</evidence>
<keyword evidence="2" id="KW-1185">Reference proteome</keyword>
<protein>
    <submittedName>
        <fullName evidence="1">Histone-lysine N-methyltransferase SETMAR</fullName>
    </submittedName>
</protein>
<evidence type="ECO:0000313" key="2">
    <source>
        <dbReference type="Proteomes" id="UP000886998"/>
    </source>
</evidence>
<sequence length="105" mass="11911">MILIGETLRSLRKSIKNKKQRLLTEGVVLLHDNAHLQGTHAELSFIWEQLDHPSYSPNMSPCDFHVLDPLKKDLKGKHFNSDDELKDAVKDMVIGIPGKRNPSTL</sequence>
<organism evidence="1 2">
    <name type="scientific">Trichonephila inaurata madagascariensis</name>
    <dbReference type="NCBI Taxonomy" id="2747483"/>
    <lineage>
        <taxon>Eukaryota</taxon>
        <taxon>Metazoa</taxon>
        <taxon>Ecdysozoa</taxon>
        <taxon>Arthropoda</taxon>
        <taxon>Chelicerata</taxon>
        <taxon>Arachnida</taxon>
        <taxon>Araneae</taxon>
        <taxon>Araneomorphae</taxon>
        <taxon>Entelegynae</taxon>
        <taxon>Araneoidea</taxon>
        <taxon>Nephilidae</taxon>
        <taxon>Trichonephila</taxon>
        <taxon>Trichonephila inaurata</taxon>
    </lineage>
</organism>
<dbReference type="PANTHER" id="PTHR46060:SF1">
    <property type="entry name" value="MARINER MOS1 TRANSPOSASE-LIKE PROTEIN"/>
    <property type="match status" value="1"/>
</dbReference>
<dbReference type="EMBL" id="BMAV01014417">
    <property type="protein sequence ID" value="GFY62784.1"/>
    <property type="molecule type" value="Genomic_DNA"/>
</dbReference>
<gene>
    <name evidence="1" type="primary">NCL1_03950</name>
    <name evidence="1" type="ORF">TNIN_69681</name>
</gene>
<dbReference type="Proteomes" id="UP000886998">
    <property type="component" value="Unassembled WGS sequence"/>
</dbReference>
<dbReference type="InterPro" id="IPR052709">
    <property type="entry name" value="Transposase-MT_Hybrid"/>
</dbReference>
<name>A0A8X6Y0N0_9ARAC</name>